<evidence type="ECO:0000313" key="3">
    <source>
        <dbReference type="Proteomes" id="UP000053477"/>
    </source>
</evidence>
<dbReference type="InParanoid" id="A0A0H2QXU6"/>
<gene>
    <name evidence="2" type="ORF">SCHPADRAFT_1003477</name>
</gene>
<feature type="non-terminal residue" evidence="2">
    <location>
        <position position="1"/>
    </location>
</feature>
<feature type="region of interest" description="Disordered" evidence="1">
    <location>
        <begin position="52"/>
        <end position="71"/>
    </location>
</feature>
<sequence>ICVSKRNPRPARCTSVAFQFSSPYLTALALRRVSDSIFRIWSAVGLLRWRQHHSNHHQRVPSDSRSSKFAP</sequence>
<evidence type="ECO:0000256" key="1">
    <source>
        <dbReference type="SAM" id="MobiDB-lite"/>
    </source>
</evidence>
<feature type="compositionally biased region" description="Basic and acidic residues" evidence="1">
    <location>
        <begin position="60"/>
        <end position="71"/>
    </location>
</feature>
<dbReference type="EMBL" id="KQ087033">
    <property type="protein sequence ID" value="KLO03787.1"/>
    <property type="molecule type" value="Genomic_DNA"/>
</dbReference>
<accession>A0A0H2QXU6</accession>
<organism evidence="2 3">
    <name type="scientific">Schizopora paradoxa</name>
    <dbReference type="NCBI Taxonomy" id="27342"/>
    <lineage>
        <taxon>Eukaryota</taxon>
        <taxon>Fungi</taxon>
        <taxon>Dikarya</taxon>
        <taxon>Basidiomycota</taxon>
        <taxon>Agaricomycotina</taxon>
        <taxon>Agaricomycetes</taxon>
        <taxon>Hymenochaetales</taxon>
        <taxon>Schizoporaceae</taxon>
        <taxon>Schizopora</taxon>
    </lineage>
</organism>
<reference evidence="2 3" key="1">
    <citation type="submission" date="2015-04" db="EMBL/GenBank/DDBJ databases">
        <title>Complete genome sequence of Schizopora paradoxa KUC8140, a cosmopolitan wood degrader in East Asia.</title>
        <authorList>
            <consortium name="DOE Joint Genome Institute"/>
            <person name="Min B."/>
            <person name="Park H."/>
            <person name="Jang Y."/>
            <person name="Kim J.-J."/>
            <person name="Kim K.H."/>
            <person name="Pangilinan J."/>
            <person name="Lipzen A."/>
            <person name="Riley R."/>
            <person name="Grigoriev I.V."/>
            <person name="Spatafora J.W."/>
            <person name="Choi I.-G."/>
        </authorList>
    </citation>
    <scope>NUCLEOTIDE SEQUENCE [LARGE SCALE GENOMIC DNA]</scope>
    <source>
        <strain evidence="2 3">KUC8140</strain>
    </source>
</reference>
<protein>
    <submittedName>
        <fullName evidence="2">Uncharacterized protein</fullName>
    </submittedName>
</protein>
<evidence type="ECO:0000313" key="2">
    <source>
        <dbReference type="EMBL" id="KLO03787.1"/>
    </source>
</evidence>
<name>A0A0H2QXU6_9AGAM</name>
<keyword evidence="3" id="KW-1185">Reference proteome</keyword>
<dbReference type="AlphaFoldDB" id="A0A0H2QXU6"/>
<dbReference type="Proteomes" id="UP000053477">
    <property type="component" value="Unassembled WGS sequence"/>
</dbReference>
<proteinExistence type="predicted"/>